<dbReference type="RefSeq" id="WP_159439490.1">
    <property type="nucleotide sequence ID" value="NZ_AP024907.1"/>
</dbReference>
<name>A0A1N6M9G4_9VIBR</name>
<keyword evidence="1" id="KW-0472">Membrane</keyword>
<feature type="transmembrane region" description="Helical" evidence="1">
    <location>
        <begin position="6"/>
        <end position="28"/>
    </location>
</feature>
<accession>A0A1N6M9G4</accession>
<proteinExistence type="predicted"/>
<gene>
    <name evidence="2" type="ORF">VSP9026_03862</name>
</gene>
<evidence type="ECO:0000256" key="1">
    <source>
        <dbReference type="SAM" id="Phobius"/>
    </source>
</evidence>
<dbReference type="Proteomes" id="UP000184774">
    <property type="component" value="Unassembled WGS sequence"/>
</dbReference>
<reference evidence="2 3" key="1">
    <citation type="submission" date="2016-12" db="EMBL/GenBank/DDBJ databases">
        <authorList>
            <person name="Song W.-J."/>
            <person name="Kurnit D.M."/>
        </authorList>
    </citation>
    <scope>NUCLEOTIDE SEQUENCE [LARGE SCALE GENOMIC DNA]</scope>
    <source>
        <strain evidence="2 3">CECT 9026</strain>
    </source>
</reference>
<dbReference type="EMBL" id="FSSB01000025">
    <property type="protein sequence ID" value="SIO96102.1"/>
    <property type="molecule type" value="Genomic_DNA"/>
</dbReference>
<sequence length="49" mass="5186">MDIPKAIIGAAVIIAIAMIISPITLSAFKAYQCKEAGVSAFYCVAQVKR</sequence>
<keyword evidence="1" id="KW-0812">Transmembrane</keyword>
<keyword evidence="1" id="KW-1133">Transmembrane helix</keyword>
<dbReference type="AlphaFoldDB" id="A0A1N6M9G4"/>
<evidence type="ECO:0000313" key="3">
    <source>
        <dbReference type="Proteomes" id="UP000184774"/>
    </source>
</evidence>
<evidence type="ECO:0000313" key="2">
    <source>
        <dbReference type="EMBL" id="SIO96102.1"/>
    </source>
</evidence>
<protein>
    <submittedName>
        <fullName evidence="2">Uncharacterized protein</fullName>
    </submittedName>
</protein>
<organism evidence="2 3">
    <name type="scientific">Vibrio spartinae</name>
    <dbReference type="NCBI Taxonomy" id="1918945"/>
    <lineage>
        <taxon>Bacteria</taxon>
        <taxon>Pseudomonadati</taxon>
        <taxon>Pseudomonadota</taxon>
        <taxon>Gammaproteobacteria</taxon>
        <taxon>Vibrionales</taxon>
        <taxon>Vibrionaceae</taxon>
        <taxon>Vibrio</taxon>
    </lineage>
</organism>